<protein>
    <recommendedName>
        <fullName evidence="3">GIY-YIG nuclease family protein</fullName>
    </recommendedName>
</protein>
<keyword evidence="2" id="KW-1185">Reference proteome</keyword>
<reference evidence="1 2" key="1">
    <citation type="submission" date="2019-11" db="EMBL/GenBank/DDBJ databases">
        <title>Complete Genome Sequence of the Klebsiella phage vB_KpnS_POU148.</title>
        <authorList>
            <person name="Pourcel C."/>
            <person name="Essoh C."/>
        </authorList>
    </citation>
    <scope>NUCLEOTIDE SEQUENCE [LARGE SCALE GENOMIC DNA]</scope>
</reference>
<dbReference type="EMBL" id="MN689778">
    <property type="protein sequence ID" value="QGZ13382.1"/>
    <property type="molecule type" value="Genomic_DNA"/>
</dbReference>
<dbReference type="Pfam" id="PF13455">
    <property type="entry name" value="MUG113"/>
    <property type="match status" value="1"/>
</dbReference>
<evidence type="ECO:0000313" key="2">
    <source>
        <dbReference type="Proteomes" id="UP000432177"/>
    </source>
</evidence>
<sequence length="296" mass="33733">MRRLNTEEWIEKARAVHGNKYDYSKVEYRTSKHKVIIICQLHGDFQQEPTSHCSGSGCPVCGGTKKSNTEEWIEKARAVHGDKYDYSKVEYKKRHSEIIIICREHGEFTQFAGNHLKGHGCAKCTQGPGKGRLPLYNTEEWIEKARAVHGNKYDYSESQYEGNHHKIKIICPVHGSFEKLAIDHVSGGQGCQDCSKSGFKRNQLASLYVLASEGGEYMKVGISNNYKYRLRKLKRSTPFDFQLLRVLSGIGGKMEFIEKLTHSSFVNAGLSGFDGCTEWLKWDNRILEMLEATREN</sequence>
<accession>A0A6B9J0B6</accession>
<organism evidence="1 2">
    <name type="scientific">Klebsiella phage vB_KpnM_15-38_KLPPOU148</name>
    <dbReference type="NCBI Taxonomy" id="2686208"/>
    <lineage>
        <taxon>Viruses</taxon>
        <taxon>Duplodnaviria</taxon>
        <taxon>Heunggongvirae</taxon>
        <taxon>Uroviricota</taxon>
        <taxon>Caudoviricetes</taxon>
        <taxon>Jameshumphriesvirinae</taxon>
        <taxon>Parissaclayvirus</taxon>
        <taxon>Parissaclayvirus POU148</taxon>
    </lineage>
</organism>
<evidence type="ECO:0000313" key="1">
    <source>
        <dbReference type="EMBL" id="QGZ13382.1"/>
    </source>
</evidence>
<gene>
    <name evidence="1" type="ORF">KLPPOU148_012</name>
</gene>
<dbReference type="Proteomes" id="UP000432177">
    <property type="component" value="Segment"/>
</dbReference>
<name>A0A6B9J0B6_9CAUD</name>
<proteinExistence type="predicted"/>
<evidence type="ECO:0008006" key="3">
    <source>
        <dbReference type="Google" id="ProtNLM"/>
    </source>
</evidence>